<comment type="caution">
    <text evidence="1">The sequence shown here is derived from an EMBL/GenBank/DDBJ whole genome shotgun (WGS) entry which is preliminary data.</text>
</comment>
<evidence type="ECO:0000313" key="2">
    <source>
        <dbReference type="Proteomes" id="UP001344888"/>
    </source>
</evidence>
<dbReference type="Proteomes" id="UP001344888">
    <property type="component" value="Unassembled WGS sequence"/>
</dbReference>
<name>A0AAW9NQ78_9BACL</name>
<dbReference type="AlphaFoldDB" id="A0AAW9NQ78"/>
<keyword evidence="2" id="KW-1185">Reference proteome</keyword>
<dbReference type="EMBL" id="JARSFG010000012">
    <property type="protein sequence ID" value="MEC1178641.1"/>
    <property type="molecule type" value="Genomic_DNA"/>
</dbReference>
<gene>
    <name evidence="1" type="ORF">P9B03_09125</name>
</gene>
<sequence>MTIFFPLQILDFLNNKGITKIEECDKGFISNGRSSLPFELLPKNTIKHKNIPFYIQFNKDNFDNIELNGQSIKFPNVSAKKIHFLGVSSNGSFREKIKFKLKGEIQSEGYLSFSDFLNEEPAFNDEKVLVFNYIHTLSGVYKSIKANIWYNSTNFEEVMQFDEIVFPDNLSMHIFSITTEL</sequence>
<reference evidence="1 2" key="1">
    <citation type="submission" date="2023-03" db="EMBL/GenBank/DDBJ databases">
        <title>Bacillus Genome Sequencing.</title>
        <authorList>
            <person name="Dunlap C."/>
        </authorList>
    </citation>
    <scope>NUCLEOTIDE SEQUENCE [LARGE SCALE GENOMIC DNA]</scope>
    <source>
        <strain evidence="1 2">B-59205</strain>
    </source>
</reference>
<protein>
    <submittedName>
        <fullName evidence="1">Uncharacterized protein</fullName>
    </submittedName>
</protein>
<proteinExistence type="predicted"/>
<evidence type="ECO:0000313" key="1">
    <source>
        <dbReference type="EMBL" id="MEC1178641.1"/>
    </source>
</evidence>
<dbReference type="RefSeq" id="WP_326123123.1">
    <property type="nucleotide sequence ID" value="NZ_JARSFG010000012.1"/>
</dbReference>
<organism evidence="1 2">
    <name type="scientific">Metasolibacillus meyeri</name>
    <dbReference type="NCBI Taxonomy" id="1071052"/>
    <lineage>
        <taxon>Bacteria</taxon>
        <taxon>Bacillati</taxon>
        <taxon>Bacillota</taxon>
        <taxon>Bacilli</taxon>
        <taxon>Bacillales</taxon>
        <taxon>Caryophanaceae</taxon>
        <taxon>Metasolibacillus</taxon>
    </lineage>
</organism>
<accession>A0AAW9NQ78</accession>